<gene>
    <name evidence="3" type="ORF">IAD17_05325</name>
</gene>
<dbReference type="Gene3D" id="3.40.50.850">
    <property type="entry name" value="Isochorismatase-like"/>
    <property type="match status" value="1"/>
</dbReference>
<name>A0A9D1L5S4_9ACTN</name>
<dbReference type="CDD" id="cd00431">
    <property type="entry name" value="cysteine_hydrolases"/>
    <property type="match status" value="1"/>
</dbReference>
<sequence length="178" mass="19233">MANDYLVIIDMQNDFVDGSLGTPEACAIAPAVIEKARIFDGTVVFTLDTHGSNYASTQEGQHLPVTHCIKGTAGWHLIPELEEVRQARNARVFEKPTFGSTELAQWLVERNQEDPITSLEFIGVCTDICVVSNALMVKAFLPEVPVRVDASCCAGVTPQAHDAALATMSSCQVEIING</sequence>
<dbReference type="InterPro" id="IPR000868">
    <property type="entry name" value="Isochorismatase-like_dom"/>
</dbReference>
<comment type="caution">
    <text evidence="3">The sequence shown here is derived from an EMBL/GenBank/DDBJ whole genome shotgun (WGS) entry which is preliminary data.</text>
</comment>
<reference evidence="3" key="1">
    <citation type="submission" date="2020-10" db="EMBL/GenBank/DDBJ databases">
        <authorList>
            <person name="Gilroy R."/>
        </authorList>
    </citation>
    <scope>NUCLEOTIDE SEQUENCE</scope>
    <source>
        <strain evidence="3">ChiHjej12B11-29160</strain>
    </source>
</reference>
<dbReference type="PANTHER" id="PTHR43540">
    <property type="entry name" value="PEROXYUREIDOACRYLATE/UREIDOACRYLATE AMIDOHYDROLASE-RELATED"/>
    <property type="match status" value="1"/>
</dbReference>
<dbReference type="PANTHER" id="PTHR43540:SF6">
    <property type="entry name" value="ISOCHORISMATASE-LIKE DOMAIN-CONTAINING PROTEIN"/>
    <property type="match status" value="1"/>
</dbReference>
<dbReference type="SUPFAM" id="SSF52499">
    <property type="entry name" value="Isochorismatase-like hydrolases"/>
    <property type="match status" value="1"/>
</dbReference>
<keyword evidence="1 3" id="KW-0378">Hydrolase</keyword>
<dbReference type="InterPro" id="IPR036380">
    <property type="entry name" value="Isochorismatase-like_sf"/>
</dbReference>
<evidence type="ECO:0000313" key="4">
    <source>
        <dbReference type="Proteomes" id="UP000824078"/>
    </source>
</evidence>
<feature type="domain" description="Isochorismatase-like" evidence="2">
    <location>
        <begin position="6"/>
        <end position="176"/>
    </location>
</feature>
<dbReference type="Pfam" id="PF00857">
    <property type="entry name" value="Isochorismatase"/>
    <property type="match status" value="1"/>
</dbReference>
<dbReference type="AlphaFoldDB" id="A0A9D1L5S4"/>
<dbReference type="InterPro" id="IPR050272">
    <property type="entry name" value="Isochorismatase-like_hydrls"/>
</dbReference>
<evidence type="ECO:0000259" key="2">
    <source>
        <dbReference type="Pfam" id="PF00857"/>
    </source>
</evidence>
<protein>
    <submittedName>
        <fullName evidence="3">Cysteine hydrolase</fullName>
    </submittedName>
</protein>
<evidence type="ECO:0000313" key="3">
    <source>
        <dbReference type="EMBL" id="HIU24323.1"/>
    </source>
</evidence>
<accession>A0A9D1L5S4</accession>
<dbReference type="Proteomes" id="UP000824078">
    <property type="component" value="Unassembled WGS sequence"/>
</dbReference>
<dbReference type="GO" id="GO:0016787">
    <property type="term" value="F:hydrolase activity"/>
    <property type="evidence" value="ECO:0007669"/>
    <property type="project" value="UniProtKB-KW"/>
</dbReference>
<dbReference type="EMBL" id="DVMQ01000016">
    <property type="protein sequence ID" value="HIU24323.1"/>
    <property type="molecule type" value="Genomic_DNA"/>
</dbReference>
<organism evidence="3 4">
    <name type="scientific">Candidatus Coprovicinus avistercoris</name>
    <dbReference type="NCBI Taxonomy" id="2840754"/>
    <lineage>
        <taxon>Bacteria</taxon>
        <taxon>Bacillati</taxon>
        <taxon>Actinomycetota</taxon>
        <taxon>Coriobacteriia</taxon>
        <taxon>Coriobacteriales</taxon>
        <taxon>Coriobacteriaceae</taxon>
        <taxon>Coriobacteriaceae incertae sedis</taxon>
        <taxon>Candidatus Coprovicinus</taxon>
    </lineage>
</organism>
<evidence type="ECO:0000256" key="1">
    <source>
        <dbReference type="ARBA" id="ARBA00022801"/>
    </source>
</evidence>
<reference evidence="3" key="2">
    <citation type="journal article" date="2021" name="PeerJ">
        <title>Extensive microbial diversity within the chicken gut microbiome revealed by metagenomics and culture.</title>
        <authorList>
            <person name="Gilroy R."/>
            <person name="Ravi A."/>
            <person name="Getino M."/>
            <person name="Pursley I."/>
            <person name="Horton D.L."/>
            <person name="Alikhan N.F."/>
            <person name="Baker D."/>
            <person name="Gharbi K."/>
            <person name="Hall N."/>
            <person name="Watson M."/>
            <person name="Adriaenssens E.M."/>
            <person name="Foster-Nyarko E."/>
            <person name="Jarju S."/>
            <person name="Secka A."/>
            <person name="Antonio M."/>
            <person name="Oren A."/>
            <person name="Chaudhuri R.R."/>
            <person name="La Ragione R."/>
            <person name="Hildebrand F."/>
            <person name="Pallen M.J."/>
        </authorList>
    </citation>
    <scope>NUCLEOTIDE SEQUENCE</scope>
    <source>
        <strain evidence="3">ChiHjej12B11-29160</strain>
    </source>
</reference>
<proteinExistence type="predicted"/>